<dbReference type="PANTHER" id="PTHR12888:SF0">
    <property type="entry name" value="PEROXISOME ASSEMBLY PROTEIN 12"/>
    <property type="match status" value="1"/>
</dbReference>
<dbReference type="Proteomes" id="UP000037510">
    <property type="component" value="Unassembled WGS sequence"/>
</dbReference>
<evidence type="ECO:0000313" key="2">
    <source>
        <dbReference type="Proteomes" id="UP000037510"/>
    </source>
</evidence>
<accession>A0A0L7LEB1</accession>
<dbReference type="GO" id="GO:0016558">
    <property type="term" value="P:protein import into peroxisome matrix"/>
    <property type="evidence" value="ECO:0007669"/>
    <property type="project" value="InterPro"/>
</dbReference>
<dbReference type="GO" id="GO:0008270">
    <property type="term" value="F:zinc ion binding"/>
    <property type="evidence" value="ECO:0007669"/>
    <property type="project" value="InterPro"/>
</dbReference>
<dbReference type="GO" id="GO:0005778">
    <property type="term" value="C:peroxisomal membrane"/>
    <property type="evidence" value="ECO:0007669"/>
    <property type="project" value="InterPro"/>
</dbReference>
<dbReference type="PANTHER" id="PTHR12888">
    <property type="entry name" value="PEROXISOME ASSEMBLY PROTEIN 12 PEROXIN-12"/>
    <property type="match status" value="1"/>
</dbReference>
<organism evidence="1 2">
    <name type="scientific">Operophtera brumata</name>
    <name type="common">Winter moth</name>
    <name type="synonym">Phalaena brumata</name>
    <dbReference type="NCBI Taxonomy" id="104452"/>
    <lineage>
        <taxon>Eukaryota</taxon>
        <taxon>Metazoa</taxon>
        <taxon>Ecdysozoa</taxon>
        <taxon>Arthropoda</taxon>
        <taxon>Hexapoda</taxon>
        <taxon>Insecta</taxon>
        <taxon>Pterygota</taxon>
        <taxon>Neoptera</taxon>
        <taxon>Endopterygota</taxon>
        <taxon>Lepidoptera</taxon>
        <taxon>Glossata</taxon>
        <taxon>Ditrysia</taxon>
        <taxon>Geometroidea</taxon>
        <taxon>Geometridae</taxon>
        <taxon>Larentiinae</taxon>
        <taxon>Operophtera</taxon>
    </lineage>
</organism>
<reference evidence="1 2" key="1">
    <citation type="journal article" date="2015" name="Genome Biol. Evol.">
        <title>The genome of winter moth (Operophtera brumata) provides a genomic perspective on sexual dimorphism and phenology.</title>
        <authorList>
            <person name="Derks M.F."/>
            <person name="Smit S."/>
            <person name="Salis L."/>
            <person name="Schijlen E."/>
            <person name="Bossers A."/>
            <person name="Mateman C."/>
            <person name="Pijl A.S."/>
            <person name="de Ridder D."/>
            <person name="Groenen M.A."/>
            <person name="Visser M.E."/>
            <person name="Megens H.J."/>
        </authorList>
    </citation>
    <scope>NUCLEOTIDE SEQUENCE [LARGE SCALE GENOMIC DNA]</scope>
    <source>
        <strain evidence="1">WM2013NL</strain>
        <tissue evidence="1">Head and thorax</tissue>
    </source>
</reference>
<dbReference type="STRING" id="104452.A0A0L7LEB1"/>
<dbReference type="EMBL" id="JTDY01001557">
    <property type="protein sequence ID" value="KOB73541.1"/>
    <property type="molecule type" value="Genomic_DNA"/>
</dbReference>
<dbReference type="InterPro" id="IPR017375">
    <property type="entry name" value="PEX12"/>
</dbReference>
<keyword evidence="2" id="KW-1185">Reference proteome</keyword>
<evidence type="ECO:0000313" key="1">
    <source>
        <dbReference type="EMBL" id="KOB73541.1"/>
    </source>
</evidence>
<proteinExistence type="predicted"/>
<protein>
    <submittedName>
        <fullName evidence="1">Putative peroxisome assembly protein 12</fullName>
    </submittedName>
</protein>
<dbReference type="GO" id="GO:0006513">
    <property type="term" value="P:protein monoubiquitination"/>
    <property type="evidence" value="ECO:0007669"/>
    <property type="project" value="TreeGrafter"/>
</dbReference>
<name>A0A0L7LEB1_OPEBR</name>
<comment type="caution">
    <text evidence="1">The sequence shown here is derived from an EMBL/GenBank/DDBJ whole genome shotgun (WGS) entry which is preliminary data.</text>
</comment>
<dbReference type="GO" id="GO:0004842">
    <property type="term" value="F:ubiquitin-protein transferase activity"/>
    <property type="evidence" value="ECO:0007669"/>
    <property type="project" value="TreeGrafter"/>
</dbReference>
<gene>
    <name evidence="1" type="ORF">OBRU01_10544</name>
</gene>
<dbReference type="GO" id="GO:1990429">
    <property type="term" value="C:peroxisomal importomer complex"/>
    <property type="evidence" value="ECO:0007669"/>
    <property type="project" value="TreeGrafter"/>
</dbReference>
<dbReference type="AlphaFoldDB" id="A0A0L7LEB1"/>
<sequence length="253" mass="28520">MAAYAAHLTRTLQGTPSVFQVTAQEALGATVKPALRKVIEYLATVYPNKCGWCVQWFDELYLVFDCCLQYHYLKHYGNYNTYWMSAMITFPMLGHVGLRAAEYAAFAVQFLRWWESRAGAGASASLPAPPPPPIHILLRVYIPPREVSRRVSRVTLSRSRGLARQTLSRYIVSCVTLSRSRSIARQTIVTKCHAVPRPRPRSSDYLDTVSRVTLSCSRGLARQTFSTQCPMSRCPAAEALLVRLSRHILTTHK</sequence>